<feature type="domain" description="J" evidence="1">
    <location>
        <begin position="12"/>
        <end position="81"/>
    </location>
</feature>
<dbReference type="PROSITE" id="PS50076">
    <property type="entry name" value="DNAJ_2"/>
    <property type="match status" value="1"/>
</dbReference>
<dbReference type="Pfam" id="PF00226">
    <property type="entry name" value="DnaJ"/>
    <property type="match status" value="1"/>
</dbReference>
<protein>
    <recommendedName>
        <fullName evidence="1">J domain-containing protein</fullName>
    </recommendedName>
</protein>
<reference evidence="2 3" key="1">
    <citation type="submission" date="2023-01" db="EMBL/GenBank/DDBJ databases">
        <authorList>
            <person name="Kreplak J."/>
        </authorList>
    </citation>
    <scope>NUCLEOTIDE SEQUENCE [LARGE SCALE GENOMIC DNA]</scope>
</reference>
<dbReference type="PROSITE" id="PS00636">
    <property type="entry name" value="DNAJ_1"/>
    <property type="match status" value="1"/>
</dbReference>
<dbReference type="PANTHER" id="PTHR44743">
    <property type="entry name" value="PUTATIVE, EXPRESSED-RELATED"/>
    <property type="match status" value="1"/>
</dbReference>
<name>A0AAV1B7H9_VICFA</name>
<dbReference type="InterPro" id="IPR036869">
    <property type="entry name" value="J_dom_sf"/>
</dbReference>
<dbReference type="SMART" id="SM00271">
    <property type="entry name" value="DnaJ"/>
    <property type="match status" value="1"/>
</dbReference>
<evidence type="ECO:0000259" key="1">
    <source>
        <dbReference type="PROSITE" id="PS50076"/>
    </source>
</evidence>
<dbReference type="InterPro" id="IPR001623">
    <property type="entry name" value="DnaJ_domain"/>
</dbReference>
<gene>
    <name evidence="2" type="ORF">VFH_VI125520</name>
</gene>
<dbReference type="PANTHER" id="PTHR44743:SF10">
    <property type="entry name" value="J DOMAIN-CONTAINING PROTEIN"/>
    <property type="match status" value="1"/>
</dbReference>
<accession>A0AAV1B7H9</accession>
<evidence type="ECO:0000313" key="3">
    <source>
        <dbReference type="Proteomes" id="UP001157006"/>
    </source>
</evidence>
<evidence type="ECO:0000313" key="2">
    <source>
        <dbReference type="EMBL" id="CAI8618490.1"/>
    </source>
</evidence>
<dbReference type="PRINTS" id="PR00625">
    <property type="entry name" value="JDOMAIN"/>
</dbReference>
<dbReference type="EMBL" id="OX451741">
    <property type="protein sequence ID" value="CAI8618490.1"/>
    <property type="molecule type" value="Genomic_DNA"/>
</dbReference>
<proteinExistence type="predicted"/>
<dbReference type="Proteomes" id="UP001157006">
    <property type="component" value="Chromosome 6"/>
</dbReference>
<dbReference type="SUPFAM" id="SSF46565">
    <property type="entry name" value="Chaperone J-domain"/>
    <property type="match status" value="1"/>
</dbReference>
<sequence length="148" mass="17217">MDDYSQGALSSSYYTVLGVSSDSSINEIRRAYRKLAMQWHPDRWTRTPSLLNEAKCKFQKIQEAYSVLSDPKRRTMYDAGLYDPQEEEDEEFSDFMDEMASLMVEVKREEKVYGLDELQAMFMEMAEGFETPSMYFGTPTRVDESCVT</sequence>
<dbReference type="InterPro" id="IPR018253">
    <property type="entry name" value="DnaJ_domain_CS"/>
</dbReference>
<dbReference type="CDD" id="cd06257">
    <property type="entry name" value="DnaJ"/>
    <property type="match status" value="1"/>
</dbReference>
<dbReference type="Gene3D" id="1.10.287.110">
    <property type="entry name" value="DnaJ domain"/>
    <property type="match status" value="1"/>
</dbReference>
<keyword evidence="3" id="KW-1185">Reference proteome</keyword>
<organism evidence="2 3">
    <name type="scientific">Vicia faba</name>
    <name type="common">Broad bean</name>
    <name type="synonym">Faba vulgaris</name>
    <dbReference type="NCBI Taxonomy" id="3906"/>
    <lineage>
        <taxon>Eukaryota</taxon>
        <taxon>Viridiplantae</taxon>
        <taxon>Streptophyta</taxon>
        <taxon>Embryophyta</taxon>
        <taxon>Tracheophyta</taxon>
        <taxon>Spermatophyta</taxon>
        <taxon>Magnoliopsida</taxon>
        <taxon>eudicotyledons</taxon>
        <taxon>Gunneridae</taxon>
        <taxon>Pentapetalae</taxon>
        <taxon>rosids</taxon>
        <taxon>fabids</taxon>
        <taxon>Fabales</taxon>
        <taxon>Fabaceae</taxon>
        <taxon>Papilionoideae</taxon>
        <taxon>50 kb inversion clade</taxon>
        <taxon>NPAAA clade</taxon>
        <taxon>Hologalegina</taxon>
        <taxon>IRL clade</taxon>
        <taxon>Fabeae</taxon>
        <taxon>Vicia</taxon>
    </lineage>
</organism>
<dbReference type="AlphaFoldDB" id="A0AAV1B7H9"/>